<accession>A0ABS1JFZ5</accession>
<feature type="transmembrane region" description="Helical" evidence="8">
    <location>
        <begin position="67"/>
        <end position="87"/>
    </location>
</feature>
<dbReference type="EMBL" id="JAEQNB010000009">
    <property type="protein sequence ID" value="MBL0389215.1"/>
    <property type="molecule type" value="Genomic_DNA"/>
</dbReference>
<dbReference type="InterPro" id="IPR004638">
    <property type="entry name" value="EmrB-like"/>
</dbReference>
<sequence>MILGAFVAILNQTIMSVATPELMNDFSINAATAQWLTTGYMLVNGVLIPITAYLMQRFTTRELFQTSMVIFLVGTIVSALATGFPSLLTGRLIQAAGAGIIMPLLTNVILTLFPPEKRGAAMGLVGLAIIFAPAIGPTLTGYILEHYKWEAIFYGMVPFAILVIILGFIYLKNVSERVKTKLDVLSVTLSTIGFGALLYGFSRAGNLGWSSTEVITTSTAGVVALALFTWRMLVSKTPLLDLRAFKFNMFTLTTLINIMITMVMYADMMLLPIYLQNIRGYTALESGLLLLPGALVMGFLMPVTGKLFDRFGAKWLAIIGMVIVIGTTIGFIDLTDSTSFTYLVLMSTGRRIGMALLMMPIQTAGLNQLPQSLNAHGTAISNTIRQVAGAVGTSLLVTVMSDRTKTHLQDLIASGAAQSTPQPQLIKEAAISGINDAYVVIVGIGVVGLLLSFLIKKTKQASVEKVAVQKA</sequence>
<keyword evidence="5 8" id="KW-0812">Transmembrane</keyword>
<evidence type="ECO:0000256" key="3">
    <source>
        <dbReference type="ARBA" id="ARBA00022448"/>
    </source>
</evidence>
<evidence type="ECO:0000256" key="4">
    <source>
        <dbReference type="ARBA" id="ARBA00022475"/>
    </source>
</evidence>
<feature type="transmembrane region" description="Helical" evidence="8">
    <location>
        <begin position="245"/>
        <end position="266"/>
    </location>
</feature>
<dbReference type="PANTHER" id="PTHR42718">
    <property type="entry name" value="MAJOR FACILITATOR SUPERFAMILY MULTIDRUG TRANSPORTER MFSC"/>
    <property type="match status" value="1"/>
</dbReference>
<evidence type="ECO:0000256" key="6">
    <source>
        <dbReference type="ARBA" id="ARBA00022989"/>
    </source>
</evidence>
<dbReference type="Gene3D" id="1.20.1720.10">
    <property type="entry name" value="Multidrug resistance protein D"/>
    <property type="match status" value="1"/>
</dbReference>
<feature type="transmembrane region" description="Helical" evidence="8">
    <location>
        <begin position="93"/>
        <end position="113"/>
    </location>
</feature>
<keyword evidence="3" id="KW-0813">Transport</keyword>
<comment type="similarity">
    <text evidence="2">Belongs to the major facilitator superfamily. EmrB family.</text>
</comment>
<protein>
    <submittedName>
        <fullName evidence="10">DHA2 family efflux MFS transporter permease subunit</fullName>
    </submittedName>
</protein>
<dbReference type="SUPFAM" id="SSF103473">
    <property type="entry name" value="MFS general substrate transporter"/>
    <property type="match status" value="1"/>
</dbReference>
<keyword evidence="4" id="KW-1003">Cell membrane</keyword>
<dbReference type="PROSITE" id="PS50850">
    <property type="entry name" value="MFS"/>
    <property type="match status" value="1"/>
</dbReference>
<feature type="transmembrane region" description="Helical" evidence="8">
    <location>
        <begin position="32"/>
        <end position="55"/>
    </location>
</feature>
<evidence type="ECO:0000256" key="8">
    <source>
        <dbReference type="SAM" id="Phobius"/>
    </source>
</evidence>
<dbReference type="RefSeq" id="WP_201638259.1">
    <property type="nucleotide sequence ID" value="NZ_JAEQNB010000009.1"/>
</dbReference>
<dbReference type="Pfam" id="PF07690">
    <property type="entry name" value="MFS_1"/>
    <property type="match status" value="1"/>
</dbReference>
<comment type="caution">
    <text evidence="10">The sequence shown here is derived from an EMBL/GenBank/DDBJ whole genome shotgun (WGS) entry which is preliminary data.</text>
</comment>
<dbReference type="Gene3D" id="1.20.1250.20">
    <property type="entry name" value="MFS general substrate transporter like domains"/>
    <property type="match status" value="1"/>
</dbReference>
<comment type="subcellular location">
    <subcellularLocation>
        <location evidence="1">Cell membrane</location>
        <topology evidence="1">Multi-pass membrane protein</topology>
    </subcellularLocation>
</comment>
<feature type="transmembrane region" description="Helical" evidence="8">
    <location>
        <begin position="214"/>
        <end position="233"/>
    </location>
</feature>
<evidence type="ECO:0000256" key="7">
    <source>
        <dbReference type="ARBA" id="ARBA00023136"/>
    </source>
</evidence>
<feature type="domain" description="Major facilitator superfamily (MFS) profile" evidence="9">
    <location>
        <begin position="1"/>
        <end position="460"/>
    </location>
</feature>
<dbReference type="NCBIfam" id="TIGR00711">
    <property type="entry name" value="efflux_EmrB"/>
    <property type="match status" value="1"/>
</dbReference>
<feature type="transmembrane region" description="Helical" evidence="8">
    <location>
        <begin position="437"/>
        <end position="455"/>
    </location>
</feature>
<evidence type="ECO:0000259" key="9">
    <source>
        <dbReference type="PROSITE" id="PS50850"/>
    </source>
</evidence>
<evidence type="ECO:0000256" key="1">
    <source>
        <dbReference type="ARBA" id="ARBA00004651"/>
    </source>
</evidence>
<dbReference type="InterPro" id="IPR011701">
    <property type="entry name" value="MFS"/>
</dbReference>
<gene>
    <name evidence="10" type="ORF">JJB07_21720</name>
</gene>
<evidence type="ECO:0000313" key="10">
    <source>
        <dbReference type="EMBL" id="MBL0389215.1"/>
    </source>
</evidence>
<dbReference type="PANTHER" id="PTHR42718:SF9">
    <property type="entry name" value="MAJOR FACILITATOR SUPERFAMILY MULTIDRUG TRANSPORTER MFSC"/>
    <property type="match status" value="1"/>
</dbReference>
<feature type="transmembrane region" description="Helical" evidence="8">
    <location>
        <begin position="120"/>
        <end position="139"/>
    </location>
</feature>
<keyword evidence="6 8" id="KW-1133">Transmembrane helix</keyword>
<reference evidence="10 11" key="1">
    <citation type="submission" date="2021-01" db="EMBL/GenBank/DDBJ databases">
        <title>Tumebacillus sp. strain ITR2 16S ribosomal RNA gene Genome sequencing and assembly.</title>
        <authorList>
            <person name="Kang M."/>
        </authorList>
    </citation>
    <scope>NUCLEOTIDE SEQUENCE [LARGE SCALE GENOMIC DNA]</scope>
    <source>
        <strain evidence="10 11">ITR2</strain>
    </source>
</reference>
<evidence type="ECO:0000256" key="2">
    <source>
        <dbReference type="ARBA" id="ARBA00008537"/>
    </source>
</evidence>
<proteinExistence type="inferred from homology"/>
<dbReference type="CDD" id="cd17503">
    <property type="entry name" value="MFS_LmrB_MDR_like"/>
    <property type="match status" value="1"/>
</dbReference>
<feature type="transmembrane region" description="Helical" evidence="8">
    <location>
        <begin position="151"/>
        <end position="171"/>
    </location>
</feature>
<keyword evidence="7 8" id="KW-0472">Membrane</keyword>
<evidence type="ECO:0000256" key="5">
    <source>
        <dbReference type="ARBA" id="ARBA00022692"/>
    </source>
</evidence>
<evidence type="ECO:0000313" key="11">
    <source>
        <dbReference type="Proteomes" id="UP000602284"/>
    </source>
</evidence>
<dbReference type="InterPro" id="IPR020846">
    <property type="entry name" value="MFS_dom"/>
</dbReference>
<keyword evidence="11" id="KW-1185">Reference proteome</keyword>
<feature type="transmembrane region" description="Helical" evidence="8">
    <location>
        <begin position="315"/>
        <end position="332"/>
    </location>
</feature>
<feature type="transmembrane region" description="Helical" evidence="8">
    <location>
        <begin position="183"/>
        <end position="202"/>
    </location>
</feature>
<organism evidence="10 11">
    <name type="scientific">Tumebacillus amylolyticus</name>
    <dbReference type="NCBI Taxonomy" id="2801339"/>
    <lineage>
        <taxon>Bacteria</taxon>
        <taxon>Bacillati</taxon>
        <taxon>Bacillota</taxon>
        <taxon>Bacilli</taxon>
        <taxon>Bacillales</taxon>
        <taxon>Alicyclobacillaceae</taxon>
        <taxon>Tumebacillus</taxon>
    </lineage>
</organism>
<feature type="transmembrane region" description="Helical" evidence="8">
    <location>
        <begin position="286"/>
        <end position="303"/>
    </location>
</feature>
<name>A0ABS1JFZ5_9BACL</name>
<dbReference type="Proteomes" id="UP000602284">
    <property type="component" value="Unassembled WGS sequence"/>
</dbReference>
<dbReference type="InterPro" id="IPR036259">
    <property type="entry name" value="MFS_trans_sf"/>
</dbReference>